<accession>A0A926D759</accession>
<evidence type="ECO:0000259" key="8">
    <source>
        <dbReference type="Pfam" id="PF11967"/>
    </source>
</evidence>
<dbReference type="InterPro" id="IPR037278">
    <property type="entry name" value="ARFGAP/RecO"/>
</dbReference>
<dbReference type="SUPFAM" id="SSF50249">
    <property type="entry name" value="Nucleic acid-binding proteins"/>
    <property type="match status" value="1"/>
</dbReference>
<dbReference type="SUPFAM" id="SSF57863">
    <property type="entry name" value="ArfGap/RecO-like zinc finger"/>
    <property type="match status" value="1"/>
</dbReference>
<dbReference type="InterPro" id="IPR022572">
    <property type="entry name" value="DNA_rep/recomb_RecO_N"/>
</dbReference>
<comment type="caution">
    <text evidence="9">The sequence shown here is derived from an EMBL/GenBank/DDBJ whole genome shotgun (WGS) entry which is preliminary data.</text>
</comment>
<organism evidence="9 10">
    <name type="scientific">Yeguia hominis</name>
    <dbReference type="NCBI Taxonomy" id="2763662"/>
    <lineage>
        <taxon>Bacteria</taxon>
        <taxon>Bacillati</taxon>
        <taxon>Bacillota</taxon>
        <taxon>Clostridia</taxon>
        <taxon>Eubacteriales</taxon>
        <taxon>Yeguiaceae</taxon>
        <taxon>Yeguia</taxon>
    </lineage>
</organism>
<sequence length="248" mass="27759">MQIYTDGLIIREQAIGESDRLVTVLTRDEGLLRAFVRRAKDLKNRGSSATQLLCYSRLTIYRGREKYIIGDARPIKVFFELRSDIERLSLAQYFCELAGKFAPEGTPSEPFLRLLLNALHFLCEGSRPPLLLKATVEMRLLALAGYMPDLVACSECACYEAETMYFLPQKGILVCDACKSPQEMPAVALTRGVLQALRHIIYAEFDKLFSFTLSPEGTAALANAAEAYLLSCLGHSLPTLDFYKRLTV</sequence>
<evidence type="ECO:0000256" key="2">
    <source>
        <dbReference type="ARBA" id="ARBA00021310"/>
    </source>
</evidence>
<evidence type="ECO:0000256" key="4">
    <source>
        <dbReference type="ARBA" id="ARBA00023172"/>
    </source>
</evidence>
<evidence type="ECO:0000256" key="1">
    <source>
        <dbReference type="ARBA" id="ARBA00007452"/>
    </source>
</evidence>
<dbReference type="Gene3D" id="6.20.220.20">
    <property type="entry name" value="Recombination protein O, zinc-binding domain"/>
    <property type="match status" value="1"/>
</dbReference>
<dbReference type="InterPro" id="IPR012340">
    <property type="entry name" value="NA-bd_OB-fold"/>
</dbReference>
<dbReference type="Gene3D" id="2.40.50.140">
    <property type="entry name" value="Nucleic acid-binding proteins"/>
    <property type="match status" value="1"/>
</dbReference>
<dbReference type="GO" id="GO:0043590">
    <property type="term" value="C:bacterial nucleoid"/>
    <property type="evidence" value="ECO:0007669"/>
    <property type="project" value="TreeGrafter"/>
</dbReference>
<evidence type="ECO:0000313" key="10">
    <source>
        <dbReference type="Proteomes" id="UP000651482"/>
    </source>
</evidence>
<evidence type="ECO:0000256" key="5">
    <source>
        <dbReference type="ARBA" id="ARBA00023204"/>
    </source>
</evidence>
<dbReference type="GO" id="GO:0006310">
    <property type="term" value="P:DNA recombination"/>
    <property type="evidence" value="ECO:0007669"/>
    <property type="project" value="UniProtKB-UniRule"/>
</dbReference>
<dbReference type="Proteomes" id="UP000651482">
    <property type="component" value="Unassembled WGS sequence"/>
</dbReference>
<dbReference type="InterPro" id="IPR003717">
    <property type="entry name" value="RecO"/>
</dbReference>
<dbReference type="Pfam" id="PF02565">
    <property type="entry name" value="RecO_C"/>
    <property type="match status" value="1"/>
</dbReference>
<protein>
    <recommendedName>
        <fullName evidence="2 7">DNA repair protein RecO</fullName>
    </recommendedName>
    <alternativeName>
        <fullName evidence="6 7">Recombination protein O</fullName>
    </alternativeName>
</protein>
<name>A0A926D759_9FIRM</name>
<comment type="similarity">
    <text evidence="1 7">Belongs to the RecO family.</text>
</comment>
<dbReference type="PANTHER" id="PTHR33991:SF1">
    <property type="entry name" value="DNA REPAIR PROTEIN RECO"/>
    <property type="match status" value="1"/>
</dbReference>
<keyword evidence="3 7" id="KW-0227">DNA damage</keyword>
<evidence type="ECO:0000313" key="9">
    <source>
        <dbReference type="EMBL" id="MBC8532943.1"/>
    </source>
</evidence>
<dbReference type="InterPro" id="IPR042242">
    <property type="entry name" value="RecO_C"/>
</dbReference>
<feature type="domain" description="DNA replication/recombination mediator RecO N-terminal" evidence="8">
    <location>
        <begin position="1"/>
        <end position="77"/>
    </location>
</feature>
<evidence type="ECO:0000256" key="7">
    <source>
        <dbReference type="HAMAP-Rule" id="MF_00201"/>
    </source>
</evidence>
<comment type="function">
    <text evidence="7">Involved in DNA repair and RecF pathway recombination.</text>
</comment>
<keyword evidence="5 7" id="KW-0234">DNA repair</keyword>
<dbReference type="Gene3D" id="1.20.1440.120">
    <property type="entry name" value="Recombination protein O, C-terminal domain"/>
    <property type="match status" value="1"/>
</dbReference>
<evidence type="ECO:0000256" key="3">
    <source>
        <dbReference type="ARBA" id="ARBA00022763"/>
    </source>
</evidence>
<dbReference type="AlphaFoldDB" id="A0A926D759"/>
<dbReference type="Pfam" id="PF11967">
    <property type="entry name" value="RecO_N"/>
    <property type="match status" value="1"/>
</dbReference>
<keyword evidence="10" id="KW-1185">Reference proteome</keyword>
<gene>
    <name evidence="7 9" type="primary">recO</name>
    <name evidence="9" type="ORF">IAG03_02795</name>
</gene>
<dbReference type="RefSeq" id="WP_249318221.1">
    <property type="nucleotide sequence ID" value="NZ_JACRSN010000003.1"/>
</dbReference>
<evidence type="ECO:0000256" key="6">
    <source>
        <dbReference type="ARBA" id="ARBA00033409"/>
    </source>
</evidence>
<dbReference type="PANTHER" id="PTHR33991">
    <property type="entry name" value="DNA REPAIR PROTEIN RECO"/>
    <property type="match status" value="1"/>
</dbReference>
<proteinExistence type="inferred from homology"/>
<dbReference type="HAMAP" id="MF_00201">
    <property type="entry name" value="RecO"/>
    <property type="match status" value="1"/>
</dbReference>
<dbReference type="GO" id="GO:0006302">
    <property type="term" value="P:double-strand break repair"/>
    <property type="evidence" value="ECO:0007669"/>
    <property type="project" value="TreeGrafter"/>
</dbReference>
<keyword evidence="4 7" id="KW-0233">DNA recombination</keyword>
<dbReference type="NCBIfam" id="TIGR00613">
    <property type="entry name" value="reco"/>
    <property type="match status" value="1"/>
</dbReference>
<reference evidence="9" key="1">
    <citation type="submission" date="2020-08" db="EMBL/GenBank/DDBJ databases">
        <title>Genome public.</title>
        <authorList>
            <person name="Liu C."/>
            <person name="Sun Q."/>
        </authorList>
    </citation>
    <scope>NUCLEOTIDE SEQUENCE</scope>
    <source>
        <strain evidence="9">NSJ-40</strain>
    </source>
</reference>
<dbReference type="EMBL" id="JACRSN010000003">
    <property type="protein sequence ID" value="MBC8532943.1"/>
    <property type="molecule type" value="Genomic_DNA"/>
</dbReference>